<gene>
    <name evidence="2" type="ORF">LZZ85_24375</name>
</gene>
<comment type="caution">
    <text evidence="2">The sequence shown here is derived from an EMBL/GenBank/DDBJ whole genome shotgun (WGS) entry which is preliminary data.</text>
</comment>
<feature type="region of interest" description="Disordered" evidence="1">
    <location>
        <begin position="28"/>
        <end position="56"/>
    </location>
</feature>
<dbReference type="EMBL" id="JAKLTR010000021">
    <property type="protein sequence ID" value="MCG2617457.1"/>
    <property type="molecule type" value="Genomic_DNA"/>
</dbReference>
<organism evidence="2 3">
    <name type="scientific">Terrimonas ginsenosidimutans</name>
    <dbReference type="NCBI Taxonomy" id="2908004"/>
    <lineage>
        <taxon>Bacteria</taxon>
        <taxon>Pseudomonadati</taxon>
        <taxon>Bacteroidota</taxon>
        <taxon>Chitinophagia</taxon>
        <taxon>Chitinophagales</taxon>
        <taxon>Chitinophagaceae</taxon>
        <taxon>Terrimonas</taxon>
    </lineage>
</organism>
<evidence type="ECO:0000313" key="3">
    <source>
        <dbReference type="Proteomes" id="UP001165367"/>
    </source>
</evidence>
<reference evidence="2" key="1">
    <citation type="submission" date="2022-01" db="EMBL/GenBank/DDBJ databases">
        <authorList>
            <person name="Jo J.-H."/>
            <person name="Im W.-T."/>
        </authorList>
    </citation>
    <scope>NUCLEOTIDE SEQUENCE</scope>
    <source>
        <strain evidence="2">NA20</strain>
    </source>
</reference>
<feature type="compositionally biased region" description="Acidic residues" evidence="1">
    <location>
        <begin position="31"/>
        <end position="56"/>
    </location>
</feature>
<sequence length="56" mass="6432">MTNTKIAARQFTESPVLFTAYLPLKQHSEPEDGAIEEEGSLEDYVLSEDLDWEEEE</sequence>
<accession>A0ABS9KYM7</accession>
<evidence type="ECO:0000256" key="1">
    <source>
        <dbReference type="SAM" id="MobiDB-lite"/>
    </source>
</evidence>
<dbReference type="RefSeq" id="WP_237876215.1">
    <property type="nucleotide sequence ID" value="NZ_JAKLTR010000021.1"/>
</dbReference>
<evidence type="ECO:0000313" key="2">
    <source>
        <dbReference type="EMBL" id="MCG2617457.1"/>
    </source>
</evidence>
<proteinExistence type="predicted"/>
<dbReference type="Proteomes" id="UP001165367">
    <property type="component" value="Unassembled WGS sequence"/>
</dbReference>
<protein>
    <submittedName>
        <fullName evidence="2">Uncharacterized protein</fullName>
    </submittedName>
</protein>
<name>A0ABS9KYM7_9BACT</name>
<keyword evidence="3" id="KW-1185">Reference proteome</keyword>